<evidence type="ECO:0000313" key="7">
    <source>
        <dbReference type="EMBL" id="OJI99704.1"/>
    </source>
</evidence>
<dbReference type="InterPro" id="IPR006094">
    <property type="entry name" value="Oxid_FAD_bind_N"/>
</dbReference>
<keyword evidence="5" id="KW-0732">Signal</keyword>
<sequence length="508" mass="55068">MRLAPTVAAALLGLVSELTLATGTDTSPQASADQCCAALSKSKVGDKVVRPNSAAYKKSVQSYWSVNVQLEPTCIVQPQSADDVSAVVKTLTTAGGELPCKFAVRSGGHMTWAGSNNIETGVTVDLSNMNSTVYDKEAGVASILPGARWQAVYKTLEEYNVVVPGGRTGPVGVGGFLLGGGNSFHAARVGLACDSVENYEVVLASGRIVNANNSTNRDLFKALKGGANNFGIVTKYDLKTIDNAHMWGGLTVFTPNSTEQVISSAVKFVDNIEKDPYASWIGLWTYNATTDELTDGSLMQYTKPVPRPAAYNDFYKIPNISSTNGPQTLLEATTAIQQAGGKRNAFLTGTYINSADILRKALEIQKNKIDDAKTLAKGKDFVLVVIIQPWPKLFWQRNAGNGIGNVLGLERFDENMIQVLYDYTWEEEADDGVFQRLTEESLNELDEYARDSGKYNEYVYLNYADGSQNPLAGYGDESVEYMRQVAQRYDSDGVFQTQVPGGFKVSEA</sequence>
<evidence type="ECO:0000256" key="2">
    <source>
        <dbReference type="ARBA" id="ARBA00022630"/>
    </source>
</evidence>
<dbReference type="VEuPathDB" id="FungiDB:ASPVEDRAFT_148720"/>
<feature type="chain" id="PRO_5012792747" description="FAD-binding PCMH-type domain-containing protein" evidence="5">
    <location>
        <begin position="22"/>
        <end position="508"/>
    </location>
</feature>
<dbReference type="GeneID" id="63723686"/>
<evidence type="ECO:0000256" key="3">
    <source>
        <dbReference type="ARBA" id="ARBA00022827"/>
    </source>
</evidence>
<dbReference type="STRING" id="1036611.A0A1L9PE29"/>
<dbReference type="InterPro" id="IPR016169">
    <property type="entry name" value="FAD-bd_PCMH_sub2"/>
</dbReference>
<dbReference type="RefSeq" id="XP_040665467.1">
    <property type="nucleotide sequence ID" value="XM_040808175.1"/>
</dbReference>
<dbReference type="PANTHER" id="PTHR42973">
    <property type="entry name" value="BINDING OXIDOREDUCTASE, PUTATIVE (AFU_ORTHOLOGUE AFUA_1G17690)-RELATED"/>
    <property type="match status" value="1"/>
</dbReference>
<evidence type="ECO:0000259" key="6">
    <source>
        <dbReference type="PROSITE" id="PS51387"/>
    </source>
</evidence>
<keyword evidence="2" id="KW-0285">Flavoprotein</keyword>
<dbReference type="Gene3D" id="3.30.465.10">
    <property type="match status" value="1"/>
</dbReference>
<keyword evidence="4" id="KW-0560">Oxidoreductase</keyword>
<proteinExistence type="inferred from homology"/>
<dbReference type="InterPro" id="IPR036318">
    <property type="entry name" value="FAD-bd_PCMH-like_sf"/>
</dbReference>
<dbReference type="OrthoDB" id="2151789at2759"/>
<organism evidence="7 8">
    <name type="scientific">Aspergillus versicolor CBS 583.65</name>
    <dbReference type="NCBI Taxonomy" id="1036611"/>
    <lineage>
        <taxon>Eukaryota</taxon>
        <taxon>Fungi</taxon>
        <taxon>Dikarya</taxon>
        <taxon>Ascomycota</taxon>
        <taxon>Pezizomycotina</taxon>
        <taxon>Eurotiomycetes</taxon>
        <taxon>Eurotiomycetidae</taxon>
        <taxon>Eurotiales</taxon>
        <taxon>Aspergillaceae</taxon>
        <taxon>Aspergillus</taxon>
        <taxon>Aspergillus subgen. Nidulantes</taxon>
    </lineage>
</organism>
<dbReference type="Proteomes" id="UP000184073">
    <property type="component" value="Unassembled WGS sequence"/>
</dbReference>
<evidence type="ECO:0000313" key="8">
    <source>
        <dbReference type="Proteomes" id="UP000184073"/>
    </source>
</evidence>
<evidence type="ECO:0000256" key="1">
    <source>
        <dbReference type="ARBA" id="ARBA00005466"/>
    </source>
</evidence>
<name>A0A1L9PE29_ASPVE</name>
<dbReference type="Pfam" id="PF01565">
    <property type="entry name" value="FAD_binding_4"/>
    <property type="match status" value="1"/>
</dbReference>
<dbReference type="PANTHER" id="PTHR42973:SF53">
    <property type="entry name" value="FAD-BINDING PCMH-TYPE DOMAIN-CONTAINING PROTEIN-RELATED"/>
    <property type="match status" value="1"/>
</dbReference>
<feature type="signal peptide" evidence="5">
    <location>
        <begin position="1"/>
        <end position="21"/>
    </location>
</feature>
<protein>
    <recommendedName>
        <fullName evidence="6">FAD-binding PCMH-type domain-containing protein</fullName>
    </recommendedName>
</protein>
<dbReference type="GO" id="GO:0016491">
    <property type="term" value="F:oxidoreductase activity"/>
    <property type="evidence" value="ECO:0007669"/>
    <property type="project" value="UniProtKB-KW"/>
</dbReference>
<gene>
    <name evidence="7" type="ORF">ASPVEDRAFT_148720</name>
</gene>
<dbReference type="EMBL" id="KV878127">
    <property type="protein sequence ID" value="OJI99704.1"/>
    <property type="molecule type" value="Genomic_DNA"/>
</dbReference>
<dbReference type="AlphaFoldDB" id="A0A1L9PE29"/>
<evidence type="ECO:0000256" key="4">
    <source>
        <dbReference type="ARBA" id="ARBA00023002"/>
    </source>
</evidence>
<dbReference type="GO" id="GO:0071949">
    <property type="term" value="F:FAD binding"/>
    <property type="evidence" value="ECO:0007669"/>
    <property type="project" value="InterPro"/>
</dbReference>
<keyword evidence="8" id="KW-1185">Reference proteome</keyword>
<keyword evidence="3" id="KW-0274">FAD</keyword>
<dbReference type="SUPFAM" id="SSF56176">
    <property type="entry name" value="FAD-binding/transporter-associated domain-like"/>
    <property type="match status" value="1"/>
</dbReference>
<dbReference type="PROSITE" id="PS51387">
    <property type="entry name" value="FAD_PCMH"/>
    <property type="match status" value="1"/>
</dbReference>
<accession>A0A1L9PE29</accession>
<reference evidence="8" key="1">
    <citation type="journal article" date="2017" name="Genome Biol.">
        <title>Comparative genomics reveals high biological diversity and specific adaptations in the industrially and medically important fungal genus Aspergillus.</title>
        <authorList>
            <person name="de Vries R.P."/>
            <person name="Riley R."/>
            <person name="Wiebenga A."/>
            <person name="Aguilar-Osorio G."/>
            <person name="Amillis S."/>
            <person name="Uchima C.A."/>
            <person name="Anderluh G."/>
            <person name="Asadollahi M."/>
            <person name="Askin M."/>
            <person name="Barry K."/>
            <person name="Battaglia E."/>
            <person name="Bayram O."/>
            <person name="Benocci T."/>
            <person name="Braus-Stromeyer S.A."/>
            <person name="Caldana C."/>
            <person name="Canovas D."/>
            <person name="Cerqueira G.C."/>
            <person name="Chen F."/>
            <person name="Chen W."/>
            <person name="Choi C."/>
            <person name="Clum A."/>
            <person name="Dos Santos R.A."/>
            <person name="Damasio A.R."/>
            <person name="Diallinas G."/>
            <person name="Emri T."/>
            <person name="Fekete E."/>
            <person name="Flipphi M."/>
            <person name="Freyberg S."/>
            <person name="Gallo A."/>
            <person name="Gournas C."/>
            <person name="Habgood R."/>
            <person name="Hainaut M."/>
            <person name="Harispe M.L."/>
            <person name="Henrissat B."/>
            <person name="Hilden K.S."/>
            <person name="Hope R."/>
            <person name="Hossain A."/>
            <person name="Karabika E."/>
            <person name="Karaffa L."/>
            <person name="Karanyi Z."/>
            <person name="Krasevec N."/>
            <person name="Kuo A."/>
            <person name="Kusch H."/>
            <person name="LaButti K."/>
            <person name="Lagendijk E.L."/>
            <person name="Lapidus A."/>
            <person name="Levasseur A."/>
            <person name="Lindquist E."/>
            <person name="Lipzen A."/>
            <person name="Logrieco A.F."/>
            <person name="MacCabe A."/>
            <person name="Maekelae M.R."/>
            <person name="Malavazi I."/>
            <person name="Melin P."/>
            <person name="Meyer V."/>
            <person name="Mielnichuk N."/>
            <person name="Miskei M."/>
            <person name="Molnar A.P."/>
            <person name="Mule G."/>
            <person name="Ngan C.Y."/>
            <person name="Orejas M."/>
            <person name="Orosz E."/>
            <person name="Ouedraogo J.P."/>
            <person name="Overkamp K.M."/>
            <person name="Park H.-S."/>
            <person name="Perrone G."/>
            <person name="Piumi F."/>
            <person name="Punt P.J."/>
            <person name="Ram A.F."/>
            <person name="Ramon A."/>
            <person name="Rauscher S."/>
            <person name="Record E."/>
            <person name="Riano-Pachon D.M."/>
            <person name="Robert V."/>
            <person name="Roehrig J."/>
            <person name="Ruller R."/>
            <person name="Salamov A."/>
            <person name="Salih N.S."/>
            <person name="Samson R.A."/>
            <person name="Sandor E."/>
            <person name="Sanguinetti M."/>
            <person name="Schuetze T."/>
            <person name="Sepcic K."/>
            <person name="Shelest E."/>
            <person name="Sherlock G."/>
            <person name="Sophianopoulou V."/>
            <person name="Squina F.M."/>
            <person name="Sun H."/>
            <person name="Susca A."/>
            <person name="Todd R.B."/>
            <person name="Tsang A."/>
            <person name="Unkles S.E."/>
            <person name="van de Wiele N."/>
            <person name="van Rossen-Uffink D."/>
            <person name="Oliveira J.V."/>
            <person name="Vesth T.C."/>
            <person name="Visser J."/>
            <person name="Yu J.-H."/>
            <person name="Zhou M."/>
            <person name="Andersen M.R."/>
            <person name="Archer D.B."/>
            <person name="Baker S.E."/>
            <person name="Benoit I."/>
            <person name="Brakhage A.A."/>
            <person name="Braus G.H."/>
            <person name="Fischer R."/>
            <person name="Frisvad J.C."/>
            <person name="Goldman G.H."/>
            <person name="Houbraken J."/>
            <person name="Oakley B."/>
            <person name="Pocsi I."/>
            <person name="Scazzocchio C."/>
            <person name="Seiboth B."/>
            <person name="vanKuyk P.A."/>
            <person name="Wortman J."/>
            <person name="Dyer P.S."/>
            <person name="Grigoriev I.V."/>
        </authorList>
    </citation>
    <scope>NUCLEOTIDE SEQUENCE [LARGE SCALE GENOMIC DNA]</scope>
    <source>
        <strain evidence="8">CBS 583.65</strain>
    </source>
</reference>
<feature type="domain" description="FAD-binding PCMH-type" evidence="6">
    <location>
        <begin position="68"/>
        <end position="243"/>
    </location>
</feature>
<dbReference type="InterPro" id="IPR016166">
    <property type="entry name" value="FAD-bd_PCMH"/>
</dbReference>
<comment type="similarity">
    <text evidence="1">Belongs to the oxygen-dependent FAD-linked oxidoreductase family.</text>
</comment>
<evidence type="ECO:0000256" key="5">
    <source>
        <dbReference type="SAM" id="SignalP"/>
    </source>
</evidence>
<dbReference type="InterPro" id="IPR050416">
    <property type="entry name" value="FAD-linked_Oxidoreductase"/>
</dbReference>